<dbReference type="RefSeq" id="XP_019330772.1">
    <property type="nucleotide sequence ID" value="XM_019475227.1"/>
</dbReference>
<gene>
    <name evidence="7" type="ordered locus">CAALFM_C204850CA</name>
    <name evidence="6" type="ordered locus">orf19.4127</name>
</gene>
<evidence type="ECO:0000256" key="2">
    <source>
        <dbReference type="ARBA" id="ARBA00022443"/>
    </source>
</evidence>
<feature type="region of interest" description="Disordered" evidence="4">
    <location>
        <begin position="231"/>
        <end position="380"/>
    </location>
</feature>
<dbReference type="Pfam" id="PF04366">
    <property type="entry name" value="Ysc84"/>
    <property type="match status" value="1"/>
</dbReference>
<feature type="compositionally biased region" description="Acidic residues" evidence="4">
    <location>
        <begin position="277"/>
        <end position="288"/>
    </location>
</feature>
<dbReference type="SMR" id="A0A1D8PH89"/>
<evidence type="ECO:0000259" key="5">
    <source>
        <dbReference type="PROSITE" id="PS50002"/>
    </source>
</evidence>
<dbReference type="GeneID" id="3648114"/>
<dbReference type="InterPro" id="IPR036028">
    <property type="entry name" value="SH3-like_dom_sf"/>
</dbReference>
<reference evidence="7 8" key="2">
    <citation type="journal article" date="2007" name="Genome Biol.">
        <title>Assembly of the Candida albicans genome into sixteen supercontigs aligned on the eight chromosomes.</title>
        <authorList>
            <person name="van het Hoog M."/>
            <person name="Rast T.J."/>
            <person name="Martchenko M."/>
            <person name="Grindle S."/>
            <person name="Dignard D."/>
            <person name="Hogues H."/>
            <person name="Cuomo C."/>
            <person name="Berriman M."/>
            <person name="Scherer S."/>
            <person name="Magee B.B."/>
            <person name="Whiteway M."/>
            <person name="Chibana H."/>
            <person name="Nantel A."/>
            <person name="Magee P.T."/>
        </authorList>
    </citation>
    <scope>GENOME REANNOTATION</scope>
    <source>
        <strain evidence="8">SC5314 / ATCC MYA-2876</strain>
    </source>
</reference>
<feature type="compositionally biased region" description="Low complexity" evidence="4">
    <location>
        <begin position="355"/>
        <end position="365"/>
    </location>
</feature>
<reference evidence="7 8" key="1">
    <citation type="journal article" date="2004" name="Proc. Natl. Acad. Sci. U.S.A.">
        <title>The diploid genome sequence of Candida albicans.</title>
        <authorList>
            <person name="Jones T."/>
            <person name="Federspiel N.A."/>
            <person name="Chibana H."/>
            <person name="Dungan J."/>
            <person name="Kalman S."/>
            <person name="Magee B.B."/>
            <person name="Newport G."/>
            <person name="Thorstenson Y.R."/>
            <person name="Agabian N."/>
            <person name="Magee P.T."/>
            <person name="Davis R.W."/>
            <person name="Scherer S."/>
        </authorList>
    </citation>
    <scope>NUCLEOTIDE SEQUENCE [LARGE SCALE GENOMIC DNA]</scope>
    <source>
        <strain evidence="8">SC5314 / ATCC MYA-2876</strain>
    </source>
</reference>
<dbReference type="KEGG" id="cal:CAALFM_C204850CA"/>
<feature type="compositionally biased region" description="Polar residues" evidence="4">
    <location>
        <begin position="322"/>
        <end position="331"/>
    </location>
</feature>
<evidence type="ECO:0000256" key="4">
    <source>
        <dbReference type="SAM" id="MobiDB-lite"/>
    </source>
</evidence>
<evidence type="ECO:0000313" key="8">
    <source>
        <dbReference type="Proteomes" id="UP000000559"/>
    </source>
</evidence>
<evidence type="ECO:0000313" key="6">
    <source>
        <dbReference type="CGD" id="CAL0000185771"/>
    </source>
</evidence>
<dbReference type="InParanoid" id="A0A1D8PH89"/>
<comment type="similarity">
    <text evidence="1">Belongs to the SH3YL1 family.</text>
</comment>
<reference evidence="7 8" key="3">
    <citation type="journal article" date="2013" name="Genome Biol.">
        <title>Assembly of a phased diploid Candida albicans genome facilitates allele-specific measurements and provides a simple model for repeat and indel structure.</title>
        <authorList>
            <person name="Muzzey D."/>
            <person name="Schwartz K."/>
            <person name="Weissman J.S."/>
            <person name="Sherlock G."/>
        </authorList>
    </citation>
    <scope>NUCLEOTIDE SEQUENCE [LARGE SCALE GENOMIC DNA]</scope>
    <source>
        <strain evidence="8">SC5314 / ATCC MYA-2876</strain>
    </source>
</reference>
<dbReference type="AlphaFoldDB" id="A0A1D8PH89"/>
<protein>
    <recommendedName>
        <fullName evidence="5">SH3 domain-containing protein</fullName>
    </recommendedName>
</protein>
<dbReference type="FunCoup" id="A0A1D8PH89">
    <property type="interactions" value="302"/>
</dbReference>
<dbReference type="Proteomes" id="UP000000559">
    <property type="component" value="Chromosome 2"/>
</dbReference>
<dbReference type="Pfam" id="PF00018">
    <property type="entry name" value="SH3_1"/>
    <property type="match status" value="1"/>
</dbReference>
<evidence type="ECO:0000256" key="3">
    <source>
        <dbReference type="PROSITE-ProRule" id="PRU00192"/>
    </source>
</evidence>
<accession>A0A1D8PH89</accession>
<dbReference type="OrthoDB" id="443981at2759"/>
<dbReference type="Gene3D" id="2.30.30.40">
    <property type="entry name" value="SH3 Domains"/>
    <property type="match status" value="1"/>
</dbReference>
<dbReference type="PANTHER" id="PTHR15629">
    <property type="entry name" value="SH3YL1 PROTEIN"/>
    <property type="match status" value="1"/>
</dbReference>
<dbReference type="GO" id="GO:0051666">
    <property type="term" value="P:actin cortical patch localization"/>
    <property type="evidence" value="ECO:0000318"/>
    <property type="project" value="GO_Central"/>
</dbReference>
<keyword evidence="2 3" id="KW-0728">SH3 domain</keyword>
<dbReference type="GO" id="GO:0030447">
    <property type="term" value="P:filamentous growth"/>
    <property type="evidence" value="ECO:0007669"/>
    <property type="project" value="UniProtKB-ARBA"/>
</dbReference>
<dbReference type="InterPro" id="IPR051702">
    <property type="entry name" value="SH3_domain_YSC84-like"/>
</dbReference>
<evidence type="ECO:0000256" key="1">
    <source>
        <dbReference type="ARBA" id="ARBA00007761"/>
    </source>
</evidence>
<dbReference type="GO" id="GO:0051017">
    <property type="term" value="P:actin filament bundle assembly"/>
    <property type="evidence" value="ECO:0000318"/>
    <property type="project" value="GO_Central"/>
</dbReference>
<dbReference type="EMBL" id="CP017624">
    <property type="protein sequence ID" value="AOW27508.1"/>
    <property type="molecule type" value="Genomic_DNA"/>
</dbReference>
<dbReference type="GO" id="GO:0035091">
    <property type="term" value="F:phosphatidylinositol binding"/>
    <property type="evidence" value="ECO:0000318"/>
    <property type="project" value="GO_Central"/>
</dbReference>
<dbReference type="FunFam" id="2.30.30.40:FF:000100">
    <property type="entry name" value="SH3 domain-containing YSC84-like protein 1"/>
    <property type="match status" value="1"/>
</dbReference>
<dbReference type="InterPro" id="IPR007461">
    <property type="entry name" value="Ysc84_actin-binding"/>
</dbReference>
<dbReference type="SUPFAM" id="SSF50044">
    <property type="entry name" value="SH3-domain"/>
    <property type="match status" value="1"/>
</dbReference>
<name>A0A1D8PH89_CANAL</name>
<sequence>MGINNPIPRSLKSESKKAAKILSSFIKPNQIAGPDQIIPPRILKNAKGLAIITVLKAGFLFSGRAGSGVIVARLPDGSWSAPSAIVTAGAGVGGQIGAELTDFVFVLNTKAAVDTFAQMGSVTLGTNVSIAAGPLGRSAEAAGTATVGSVSAVFAYSKTKGLFAGVSLEGSAIVERREANRKFYGSNCKARNILAGQVDIPPACEALMRVLDSRVFSNKLPYDEDDLYNDDYYDDIPDDFSDTTSDSYSSPSRNRRGTVSSSSRSRRRGNSNGYYSSDEDQYSSEDDYGYSRNRRSSTRGTSSGGSVGGRKAANWEDDIYDTNYNNRTRSRGNSDVDRLGSRLGSTRLSPRKSDQQASSSSGGAPPSRPSVASKPNFGGAQKSNATQAIALYTFKGEQSGDLPFKKGDVIDILKKTDTIDDWWTGRNNGLTGIFPANYVELI</sequence>
<dbReference type="VEuPathDB" id="FungiDB:C2_04850C_A"/>
<evidence type="ECO:0000313" key="7">
    <source>
        <dbReference type="EMBL" id="AOW27508.1"/>
    </source>
</evidence>
<feature type="domain" description="SH3" evidence="5">
    <location>
        <begin position="383"/>
        <end position="442"/>
    </location>
</feature>
<dbReference type="GO" id="GO:0051015">
    <property type="term" value="F:actin filament binding"/>
    <property type="evidence" value="ECO:0000318"/>
    <property type="project" value="GO_Central"/>
</dbReference>
<feature type="compositionally biased region" description="Low complexity" evidence="4">
    <location>
        <begin position="242"/>
        <end position="263"/>
    </location>
</feature>
<dbReference type="PANTHER" id="PTHR15629:SF2">
    <property type="entry name" value="SH3 DOMAIN-CONTAINING YSC84-LIKE PROTEIN 1"/>
    <property type="match status" value="1"/>
</dbReference>
<dbReference type="InterPro" id="IPR033643">
    <property type="entry name" value="SYLF_SH3YL1-like"/>
</dbReference>
<dbReference type="CDD" id="cd11842">
    <property type="entry name" value="SH3_Ysc84p_like"/>
    <property type="match status" value="1"/>
</dbReference>
<feature type="compositionally biased region" description="Acidic residues" evidence="4">
    <location>
        <begin position="231"/>
        <end position="241"/>
    </location>
</feature>
<dbReference type="STRING" id="237561.A0A1D8PH89"/>
<organism evidence="7 8">
    <name type="scientific">Candida albicans (strain SC5314 / ATCC MYA-2876)</name>
    <name type="common">Yeast</name>
    <dbReference type="NCBI Taxonomy" id="237561"/>
    <lineage>
        <taxon>Eukaryota</taxon>
        <taxon>Fungi</taxon>
        <taxon>Dikarya</taxon>
        <taxon>Ascomycota</taxon>
        <taxon>Saccharomycotina</taxon>
        <taxon>Pichiomycetes</taxon>
        <taxon>Debaryomycetaceae</taxon>
        <taxon>Candida/Lodderomyces clade</taxon>
        <taxon>Candida</taxon>
    </lineage>
</organism>
<dbReference type="PRINTS" id="PR00452">
    <property type="entry name" value="SH3DOMAIN"/>
</dbReference>
<dbReference type="InterPro" id="IPR001452">
    <property type="entry name" value="SH3_domain"/>
</dbReference>
<dbReference type="OMA" id="SNCKARN"/>
<keyword evidence="8" id="KW-1185">Reference proteome</keyword>
<dbReference type="CGD" id="CAL0000185771">
    <property type="gene designation" value="orf19.4127"/>
</dbReference>
<proteinExistence type="inferred from homology"/>
<dbReference type="SMART" id="SM00326">
    <property type="entry name" value="SH3"/>
    <property type="match status" value="1"/>
</dbReference>
<dbReference type="GO" id="GO:0030479">
    <property type="term" value="C:actin cortical patch"/>
    <property type="evidence" value="ECO:0000318"/>
    <property type="project" value="GO_Central"/>
</dbReference>
<dbReference type="CDD" id="cd11525">
    <property type="entry name" value="SYLF_SH3YL1_like"/>
    <property type="match status" value="1"/>
</dbReference>
<dbReference type="eggNOG" id="KOG1843">
    <property type="taxonomic scope" value="Eukaryota"/>
</dbReference>
<dbReference type="PROSITE" id="PS50002">
    <property type="entry name" value="SH3"/>
    <property type="match status" value="1"/>
</dbReference>